<dbReference type="InterPro" id="IPR014807">
    <property type="entry name" value="Coa1"/>
</dbReference>
<dbReference type="KEGG" id="kne:92179588"/>
<dbReference type="GO" id="GO:0005743">
    <property type="term" value="C:mitochondrial inner membrane"/>
    <property type="evidence" value="ECO:0007669"/>
    <property type="project" value="TreeGrafter"/>
</dbReference>
<comment type="caution">
    <text evidence="2">The sequence shown here is derived from an EMBL/GenBank/DDBJ whole genome shotgun (WGS) entry which is preliminary data.</text>
</comment>
<dbReference type="EMBL" id="JBCAWK010000004">
    <property type="protein sequence ID" value="KAK8861508.1"/>
    <property type="molecule type" value="Genomic_DNA"/>
</dbReference>
<dbReference type="RefSeq" id="XP_066804133.1">
    <property type="nucleotide sequence ID" value="XM_066945444.1"/>
</dbReference>
<dbReference type="Pfam" id="PF08695">
    <property type="entry name" value="Coa1"/>
    <property type="match status" value="1"/>
</dbReference>
<dbReference type="GO" id="GO:0033617">
    <property type="term" value="P:mitochondrial respiratory chain complex IV assembly"/>
    <property type="evidence" value="ECO:0007669"/>
    <property type="project" value="InterPro"/>
</dbReference>
<name>A0AAW0Z127_9TREE</name>
<dbReference type="GeneID" id="92179588"/>
<reference evidence="2 3" key="1">
    <citation type="journal article" date="2024" name="bioRxiv">
        <title>Comparative genomics of Cryptococcus and Kwoniella reveals pathogenesis evolution and contrasting karyotype dynamics via intercentromeric recombination or chromosome fusion.</title>
        <authorList>
            <person name="Coelho M.A."/>
            <person name="David-Palma M."/>
            <person name="Shea T."/>
            <person name="Bowers K."/>
            <person name="McGinley-Smith S."/>
            <person name="Mohammad A.W."/>
            <person name="Gnirke A."/>
            <person name="Yurkov A.M."/>
            <person name="Nowrousian M."/>
            <person name="Sun S."/>
            <person name="Cuomo C.A."/>
            <person name="Heitman J."/>
        </authorList>
    </citation>
    <scope>NUCLEOTIDE SEQUENCE [LARGE SCALE GENOMIC DNA]</scope>
    <source>
        <strain evidence="2 3">CBS 13917</strain>
    </source>
</reference>
<feature type="region of interest" description="Disordered" evidence="1">
    <location>
        <begin position="70"/>
        <end position="129"/>
    </location>
</feature>
<evidence type="ECO:0008006" key="4">
    <source>
        <dbReference type="Google" id="ProtNLM"/>
    </source>
</evidence>
<dbReference type="Proteomes" id="UP001388673">
    <property type="component" value="Unassembled WGS sequence"/>
</dbReference>
<organism evidence="2 3">
    <name type="scientific">Kwoniella newhampshirensis</name>
    <dbReference type="NCBI Taxonomy" id="1651941"/>
    <lineage>
        <taxon>Eukaryota</taxon>
        <taxon>Fungi</taxon>
        <taxon>Dikarya</taxon>
        <taxon>Basidiomycota</taxon>
        <taxon>Agaricomycotina</taxon>
        <taxon>Tremellomycetes</taxon>
        <taxon>Tremellales</taxon>
        <taxon>Cryptococcaceae</taxon>
        <taxon>Kwoniella</taxon>
    </lineage>
</organism>
<proteinExistence type="predicted"/>
<evidence type="ECO:0000313" key="3">
    <source>
        <dbReference type="Proteomes" id="UP001388673"/>
    </source>
</evidence>
<protein>
    <recommendedName>
        <fullName evidence="4">DUF1783-domain-containing protein</fullName>
    </recommendedName>
</protein>
<accession>A0AAW0Z127</accession>
<evidence type="ECO:0000256" key="1">
    <source>
        <dbReference type="SAM" id="MobiDB-lite"/>
    </source>
</evidence>
<dbReference type="PANTHER" id="PTHR28523">
    <property type="entry name" value="CYTOCHROME C OXIDASE ASSEMBLY FACTOR 1"/>
    <property type="match status" value="1"/>
</dbReference>
<dbReference type="PANTHER" id="PTHR28523:SF1">
    <property type="entry name" value="CYTOCHROME C OXIDASE ASSEMBLY FACTOR 1"/>
    <property type="match status" value="1"/>
</dbReference>
<feature type="compositionally biased region" description="Basic and acidic residues" evidence="1">
    <location>
        <begin position="71"/>
        <end position="82"/>
    </location>
</feature>
<sequence>MILSHPTCSISGIPSTGVFVHDTSQYRTTPYNMRPYLPRLPLRPTNSLHPLSVRANHTKIPVEPTVFADKSSPREVHNRPETIRGMPPLGTRPKVGGEKYTTAAASGEARSREEAFSGPSRPRLVYERPGGRDLPKLKSRAPLVVGLGLLGLGWGLFLLHATNSERLASSVLRQVTFQLRNSPQVIGILGENVRLQENWWALGQPWINGTINLMQGRVDLSFRIQGNKGAGTVYFTSIRPQEQGAWRIVRYKLIADDGEVVMLENMQARS</sequence>
<gene>
    <name evidence="2" type="ORF">IAR55_002329</name>
</gene>
<dbReference type="AlphaFoldDB" id="A0AAW0Z127"/>
<keyword evidence="3" id="KW-1185">Reference proteome</keyword>
<dbReference type="InterPro" id="IPR042432">
    <property type="entry name" value="Coa1_fungi"/>
</dbReference>
<evidence type="ECO:0000313" key="2">
    <source>
        <dbReference type="EMBL" id="KAK8861508.1"/>
    </source>
</evidence>